<name>A0ABN3DJH1_9ACTN</name>
<gene>
    <name evidence="1" type="ORF">GCM10010104_29860</name>
</gene>
<dbReference type="Proteomes" id="UP001501474">
    <property type="component" value="Unassembled WGS sequence"/>
</dbReference>
<sequence length="54" mass="6290">MARHVLVRSGFVYLRHKVRLGGCGVEDKVRLWDETPSAEERAYPLKERRRAHGT</sequence>
<accession>A0ABN3DJH1</accession>
<keyword evidence="2" id="KW-1185">Reference proteome</keyword>
<protein>
    <submittedName>
        <fullName evidence="1">Uncharacterized protein</fullName>
    </submittedName>
</protein>
<proteinExistence type="predicted"/>
<organism evidence="1 2">
    <name type="scientific">Streptomyces indiaensis</name>
    <dbReference type="NCBI Taxonomy" id="284033"/>
    <lineage>
        <taxon>Bacteria</taxon>
        <taxon>Bacillati</taxon>
        <taxon>Actinomycetota</taxon>
        <taxon>Actinomycetes</taxon>
        <taxon>Kitasatosporales</taxon>
        <taxon>Streptomycetaceae</taxon>
        <taxon>Streptomyces</taxon>
    </lineage>
</organism>
<evidence type="ECO:0000313" key="1">
    <source>
        <dbReference type="EMBL" id="GAA2233444.1"/>
    </source>
</evidence>
<dbReference type="EMBL" id="BAAART010000060">
    <property type="protein sequence ID" value="GAA2233444.1"/>
    <property type="molecule type" value="Genomic_DNA"/>
</dbReference>
<evidence type="ECO:0000313" key="2">
    <source>
        <dbReference type="Proteomes" id="UP001501474"/>
    </source>
</evidence>
<comment type="caution">
    <text evidence="1">The sequence shown here is derived from an EMBL/GenBank/DDBJ whole genome shotgun (WGS) entry which is preliminary data.</text>
</comment>
<reference evidence="1 2" key="1">
    <citation type="journal article" date="2019" name="Int. J. Syst. Evol. Microbiol.">
        <title>The Global Catalogue of Microorganisms (GCM) 10K type strain sequencing project: providing services to taxonomists for standard genome sequencing and annotation.</title>
        <authorList>
            <consortium name="The Broad Institute Genomics Platform"/>
            <consortium name="The Broad Institute Genome Sequencing Center for Infectious Disease"/>
            <person name="Wu L."/>
            <person name="Ma J."/>
        </authorList>
    </citation>
    <scope>NUCLEOTIDE SEQUENCE [LARGE SCALE GENOMIC DNA]</scope>
    <source>
        <strain evidence="1 2">JCM 3053</strain>
    </source>
</reference>